<evidence type="ECO:0000313" key="25">
    <source>
        <dbReference type="EMBL" id="CAD7626843.1"/>
    </source>
</evidence>
<evidence type="ECO:0000256" key="2">
    <source>
        <dbReference type="ARBA" id="ARBA00004123"/>
    </source>
</evidence>
<keyword evidence="5" id="KW-0479">Metal-binding</keyword>
<comment type="cofactor">
    <cofactor evidence="1">
        <name>Mg(2+)</name>
        <dbReference type="ChEBI" id="CHEBI:18420"/>
    </cofactor>
</comment>
<comment type="subunit">
    <text evidence="4">Monomer.</text>
</comment>
<comment type="catalytic activity">
    <reaction evidence="10">
        <text>2-oxo-dATP + H2O = 2-oxo-dAMP + diphosphate + H(+)</text>
        <dbReference type="Rhea" id="RHEA:31583"/>
        <dbReference type="ChEBI" id="CHEBI:15377"/>
        <dbReference type="ChEBI" id="CHEBI:15378"/>
        <dbReference type="ChEBI" id="CHEBI:33019"/>
        <dbReference type="ChEBI" id="CHEBI:63212"/>
        <dbReference type="ChEBI" id="CHEBI:77897"/>
        <dbReference type="EC" id="3.6.1.56"/>
    </reaction>
    <physiologicalReaction direction="left-to-right" evidence="10">
        <dbReference type="Rhea" id="RHEA:31584"/>
    </physiologicalReaction>
</comment>
<dbReference type="PRINTS" id="PR01403">
    <property type="entry name" value="8OXTPHPHTASE"/>
</dbReference>
<reference evidence="25" key="1">
    <citation type="submission" date="2020-11" db="EMBL/GenBank/DDBJ databases">
        <authorList>
            <person name="Tran Van P."/>
        </authorList>
    </citation>
    <scope>NUCLEOTIDE SEQUENCE</scope>
</reference>
<evidence type="ECO:0000256" key="6">
    <source>
        <dbReference type="ARBA" id="ARBA00022801"/>
    </source>
</evidence>
<name>A0A7R9PZN3_9ACAR</name>
<accession>A0A7R9PZN3</accession>
<evidence type="ECO:0000256" key="4">
    <source>
        <dbReference type="ARBA" id="ARBA00011245"/>
    </source>
</evidence>
<dbReference type="AlphaFoldDB" id="A0A7R9PZN3"/>
<evidence type="ECO:0000256" key="16">
    <source>
        <dbReference type="ARBA" id="ARBA00030634"/>
    </source>
</evidence>
<keyword evidence="7" id="KW-0460">Magnesium</keyword>
<keyword evidence="26" id="KW-1185">Reference proteome</keyword>
<sequence length="390" mass="45179">MALEALFSPILTDSVGLEALEVLEVLEVWEVWEGLEGAFGNYGRQQFGSFRKSSRKSIQRKWLLRAQYLRRSRRVSRKRIRVDTLVLVTNQSKQILLGLKKRGFGQNKWNGFGGKVEVNETIEEAAKRELLEESNLECNSLTKMGILSMEYMSDPTAPKHLEIHVFHTEDVSGEPKESEEMRPKWFAIEDIPFKDMWADDPLWLPDLLKGSRFRGFFRYSDQSTIIPKYTLVLVTNKSKQILLGLKKRGFGQNKWNGFGGKVEANETVEEAAKRELKEESNLECNCLNKIGVLSFEFVSDPTAPKHMETHVFQTDDVWGEVQESDEMKPKWFGSEEIPFEDMWADDHIWFPLMLKGSHFRGYFRFSDQSTIIAYTLQEVAKHSKLEAIQY</sequence>
<dbReference type="GO" id="GO:0008828">
    <property type="term" value="F:dATP diphosphatase activity"/>
    <property type="evidence" value="ECO:0007669"/>
    <property type="project" value="UniProtKB-EC"/>
</dbReference>
<protein>
    <recommendedName>
        <fullName evidence="14">Oxidized purine nucleoside triphosphate hydrolase</fullName>
        <ecNumber evidence="13">3.6.1.56</ecNumber>
    </recommendedName>
    <alternativeName>
        <fullName evidence="18">2-hydroxy-dATP diphosphatase</fullName>
    </alternativeName>
    <alternativeName>
        <fullName evidence="17">7,8-dihydro-8-oxoguanine triphosphatase</fullName>
    </alternativeName>
    <alternativeName>
        <fullName evidence="16">8-oxo-dGTPase</fullName>
    </alternativeName>
    <alternativeName>
        <fullName evidence="19">Methylated purine nucleoside triphosphate hydrolase</fullName>
    </alternativeName>
    <alternativeName>
        <fullName evidence="15">Nucleoside diphosphate-linked moiety X motif 1</fullName>
    </alternativeName>
</protein>
<comment type="catalytic activity">
    <reaction evidence="20">
        <text>N(6)-methyl-ATP + H2O = N(6)-methyl-AMP + diphosphate + H(+)</text>
        <dbReference type="Rhea" id="RHEA:67608"/>
        <dbReference type="ChEBI" id="CHEBI:15377"/>
        <dbReference type="ChEBI" id="CHEBI:15378"/>
        <dbReference type="ChEBI" id="CHEBI:33019"/>
        <dbReference type="ChEBI" id="CHEBI:144842"/>
        <dbReference type="ChEBI" id="CHEBI:172873"/>
    </reaction>
    <physiologicalReaction direction="left-to-right" evidence="20">
        <dbReference type="Rhea" id="RHEA:67609"/>
    </physiologicalReaction>
</comment>
<dbReference type="PANTHER" id="PTHR43758">
    <property type="entry name" value="7,8-DIHYDRO-8-OXOGUANINE TRIPHOSPHATASE"/>
    <property type="match status" value="1"/>
</dbReference>
<evidence type="ECO:0000256" key="7">
    <source>
        <dbReference type="ARBA" id="ARBA00022842"/>
    </source>
</evidence>
<dbReference type="SUPFAM" id="SSF55811">
    <property type="entry name" value="Nudix"/>
    <property type="match status" value="2"/>
</dbReference>
<dbReference type="PANTHER" id="PTHR43758:SF2">
    <property type="entry name" value="OXIDIZED PURINE NUCLEOSIDE TRIPHOSPHATE HYDROLASE"/>
    <property type="match status" value="1"/>
</dbReference>
<comment type="catalytic activity">
    <reaction evidence="11">
        <text>8-oxo-dGTP + H2O = 8-oxo-dGMP + diphosphate + H(+)</text>
        <dbReference type="Rhea" id="RHEA:31575"/>
        <dbReference type="ChEBI" id="CHEBI:15377"/>
        <dbReference type="ChEBI" id="CHEBI:15378"/>
        <dbReference type="ChEBI" id="CHEBI:33019"/>
        <dbReference type="ChEBI" id="CHEBI:63224"/>
        <dbReference type="ChEBI" id="CHEBI:77896"/>
    </reaction>
    <physiologicalReaction direction="left-to-right" evidence="11">
        <dbReference type="Rhea" id="RHEA:31576"/>
    </physiologicalReaction>
</comment>
<dbReference type="GO" id="GO:0042262">
    <property type="term" value="P:DNA protection"/>
    <property type="evidence" value="ECO:0007669"/>
    <property type="project" value="InterPro"/>
</dbReference>
<evidence type="ECO:0000256" key="14">
    <source>
        <dbReference type="ARBA" id="ARBA00026218"/>
    </source>
</evidence>
<comment type="catalytic activity">
    <reaction evidence="22">
        <text>N(6)-methyl-dATP + H2O = N(6)-methyl-dAMP + diphosphate + H(+)</text>
        <dbReference type="Rhea" id="RHEA:67604"/>
        <dbReference type="ChEBI" id="CHEBI:15377"/>
        <dbReference type="ChEBI" id="CHEBI:15378"/>
        <dbReference type="ChEBI" id="CHEBI:33019"/>
        <dbReference type="ChEBI" id="CHEBI:169976"/>
        <dbReference type="ChEBI" id="CHEBI:172872"/>
    </reaction>
    <physiologicalReaction direction="left-to-right" evidence="22">
        <dbReference type="Rhea" id="RHEA:67605"/>
    </physiologicalReaction>
</comment>
<comment type="similarity">
    <text evidence="3">Belongs to the Nudix hydrolase family.</text>
</comment>
<evidence type="ECO:0000256" key="9">
    <source>
        <dbReference type="ARBA" id="ARBA00024448"/>
    </source>
</evidence>
<evidence type="ECO:0000256" key="22">
    <source>
        <dbReference type="ARBA" id="ARBA00049032"/>
    </source>
</evidence>
<evidence type="ECO:0000256" key="8">
    <source>
        <dbReference type="ARBA" id="ARBA00023242"/>
    </source>
</evidence>
<evidence type="ECO:0000256" key="3">
    <source>
        <dbReference type="ARBA" id="ARBA00005582"/>
    </source>
</evidence>
<evidence type="ECO:0000259" key="24">
    <source>
        <dbReference type="PROSITE" id="PS51462"/>
    </source>
</evidence>
<evidence type="ECO:0000313" key="26">
    <source>
        <dbReference type="Proteomes" id="UP000759131"/>
    </source>
</evidence>
<evidence type="ECO:0000256" key="11">
    <source>
        <dbReference type="ARBA" id="ARBA00024486"/>
    </source>
</evidence>
<comment type="catalytic activity">
    <reaction evidence="21">
        <text>O(6)-methyl-dGTP + H2O = O(6)-methyl-dGMP + diphosphate + H(+)</text>
        <dbReference type="Rhea" id="RHEA:67600"/>
        <dbReference type="ChEBI" id="CHEBI:15377"/>
        <dbReference type="ChEBI" id="CHEBI:15378"/>
        <dbReference type="ChEBI" id="CHEBI:33019"/>
        <dbReference type="ChEBI" id="CHEBI:169974"/>
        <dbReference type="ChEBI" id="CHEBI:169975"/>
    </reaction>
    <physiologicalReaction direction="left-to-right" evidence="21">
        <dbReference type="Rhea" id="RHEA:67601"/>
    </physiologicalReaction>
</comment>
<comment type="catalytic activity">
    <reaction evidence="12">
        <text>2-oxo-ATP + H2O = 2-oxo-AMP + diphosphate + H(+)</text>
        <dbReference type="Rhea" id="RHEA:67392"/>
        <dbReference type="ChEBI" id="CHEBI:15377"/>
        <dbReference type="ChEBI" id="CHEBI:15378"/>
        <dbReference type="ChEBI" id="CHEBI:33019"/>
        <dbReference type="ChEBI" id="CHEBI:71395"/>
        <dbReference type="ChEBI" id="CHEBI:172878"/>
    </reaction>
    <physiologicalReaction direction="left-to-right" evidence="12">
        <dbReference type="Rhea" id="RHEA:67393"/>
    </physiologicalReaction>
</comment>
<evidence type="ECO:0000256" key="13">
    <source>
        <dbReference type="ARBA" id="ARBA00026103"/>
    </source>
</evidence>
<dbReference type="InterPro" id="IPR003563">
    <property type="entry name" value="8ODP"/>
</dbReference>
<feature type="domain" description="Nudix hydrolase" evidence="24">
    <location>
        <begin position="224"/>
        <end position="355"/>
    </location>
</feature>
<dbReference type="GO" id="GO:0005737">
    <property type="term" value="C:cytoplasm"/>
    <property type="evidence" value="ECO:0007669"/>
    <property type="project" value="TreeGrafter"/>
</dbReference>
<dbReference type="GO" id="GO:0046872">
    <property type="term" value="F:metal ion binding"/>
    <property type="evidence" value="ECO:0007669"/>
    <property type="project" value="UniProtKB-KW"/>
</dbReference>
<evidence type="ECO:0000256" key="10">
    <source>
        <dbReference type="ARBA" id="ARBA00024459"/>
    </source>
</evidence>
<evidence type="ECO:0000256" key="20">
    <source>
        <dbReference type="ARBA" id="ARBA00048002"/>
    </source>
</evidence>
<dbReference type="OrthoDB" id="408303at2759"/>
<comment type="function">
    <text evidence="23">Oxidized purine nucleoside triphosphate hydrolase which is a prominent sanitizer of the oxidized nucleotide pool. Catalyzes the hydrolysis of 2-oxo-dATP (2-hydroxy-dATP) into 2-oxo-dAMP. Also has a significant hydrolase activity toward 2-oxo-ATP, 8-oxo-dGTP and 8-oxo-dATP. Through the hydrolysis of oxidized purine nucleoside triphosphates, prevents their incorporation into DNA and the subsequent transversions A:T to C:G and G:C to T:A. Also catalyzes the hydrolysis of methylated purine nucleoside triphosphate preventing their integration into DNA. Through this antimutagenic activity protects cells from oxidative stress.</text>
</comment>
<evidence type="ECO:0000256" key="21">
    <source>
        <dbReference type="ARBA" id="ARBA00048894"/>
    </source>
</evidence>
<dbReference type="Pfam" id="PF00293">
    <property type="entry name" value="NUDIX"/>
    <property type="match status" value="2"/>
</dbReference>
<evidence type="ECO:0000256" key="18">
    <source>
        <dbReference type="ARBA" id="ARBA00031927"/>
    </source>
</evidence>
<evidence type="ECO:0000256" key="15">
    <source>
        <dbReference type="ARBA" id="ARBA00029673"/>
    </source>
</evidence>
<evidence type="ECO:0000256" key="12">
    <source>
        <dbReference type="ARBA" id="ARBA00024596"/>
    </source>
</evidence>
<dbReference type="PROSITE" id="PS51462">
    <property type="entry name" value="NUDIX"/>
    <property type="match status" value="2"/>
</dbReference>
<comment type="catalytic activity">
    <reaction evidence="9">
        <text>8-oxo-dATP + H2O = 8-oxo-dAMP + diphosphate + H(+)</text>
        <dbReference type="Rhea" id="RHEA:65396"/>
        <dbReference type="ChEBI" id="CHEBI:15377"/>
        <dbReference type="ChEBI" id="CHEBI:15378"/>
        <dbReference type="ChEBI" id="CHEBI:33019"/>
        <dbReference type="ChEBI" id="CHEBI:71361"/>
        <dbReference type="ChEBI" id="CHEBI:172871"/>
    </reaction>
    <physiologicalReaction direction="left-to-right" evidence="9">
        <dbReference type="Rhea" id="RHEA:65397"/>
    </physiologicalReaction>
</comment>
<dbReference type="Proteomes" id="UP000759131">
    <property type="component" value="Unassembled WGS sequence"/>
</dbReference>
<dbReference type="GO" id="GO:0005634">
    <property type="term" value="C:nucleus"/>
    <property type="evidence" value="ECO:0007669"/>
    <property type="project" value="UniProtKB-SubCell"/>
</dbReference>
<evidence type="ECO:0000256" key="19">
    <source>
        <dbReference type="ARBA" id="ARBA00032071"/>
    </source>
</evidence>
<dbReference type="EMBL" id="CAJPIZ010004202">
    <property type="protein sequence ID" value="CAG2107273.1"/>
    <property type="molecule type" value="Genomic_DNA"/>
</dbReference>
<feature type="domain" description="Nudix hydrolase" evidence="24">
    <location>
        <begin position="78"/>
        <end position="209"/>
    </location>
</feature>
<evidence type="ECO:0000256" key="17">
    <source>
        <dbReference type="ARBA" id="ARBA00030682"/>
    </source>
</evidence>
<dbReference type="GO" id="GO:0008413">
    <property type="term" value="F:8-oxo-7,8-dihydroguanosine triphosphate pyrophosphatase activity"/>
    <property type="evidence" value="ECO:0007669"/>
    <property type="project" value="InterPro"/>
</dbReference>
<dbReference type="InterPro" id="IPR015797">
    <property type="entry name" value="NUDIX_hydrolase-like_dom_sf"/>
</dbReference>
<keyword evidence="6" id="KW-0378">Hydrolase</keyword>
<dbReference type="PROSITE" id="PS00893">
    <property type="entry name" value="NUDIX_BOX"/>
    <property type="match status" value="2"/>
</dbReference>
<evidence type="ECO:0000256" key="5">
    <source>
        <dbReference type="ARBA" id="ARBA00022723"/>
    </source>
</evidence>
<organism evidence="25">
    <name type="scientific">Medioppia subpectinata</name>
    <dbReference type="NCBI Taxonomy" id="1979941"/>
    <lineage>
        <taxon>Eukaryota</taxon>
        <taxon>Metazoa</taxon>
        <taxon>Ecdysozoa</taxon>
        <taxon>Arthropoda</taxon>
        <taxon>Chelicerata</taxon>
        <taxon>Arachnida</taxon>
        <taxon>Acari</taxon>
        <taxon>Acariformes</taxon>
        <taxon>Sarcoptiformes</taxon>
        <taxon>Oribatida</taxon>
        <taxon>Brachypylina</taxon>
        <taxon>Oppioidea</taxon>
        <taxon>Oppiidae</taxon>
        <taxon>Medioppia</taxon>
    </lineage>
</organism>
<dbReference type="EC" id="3.6.1.56" evidence="13"/>
<dbReference type="CDD" id="cd03427">
    <property type="entry name" value="NUDIX_MTH1_Nudt1"/>
    <property type="match status" value="2"/>
</dbReference>
<evidence type="ECO:0000256" key="23">
    <source>
        <dbReference type="ARBA" id="ARBA00053094"/>
    </source>
</evidence>
<comment type="subcellular location">
    <subcellularLocation>
        <location evidence="2">Nucleus</location>
    </subcellularLocation>
</comment>
<proteinExistence type="inferred from homology"/>
<dbReference type="EMBL" id="OC858777">
    <property type="protein sequence ID" value="CAD7626843.1"/>
    <property type="molecule type" value="Genomic_DNA"/>
</dbReference>
<dbReference type="InterPro" id="IPR000086">
    <property type="entry name" value="NUDIX_hydrolase_dom"/>
</dbReference>
<keyword evidence="8" id="KW-0539">Nucleus</keyword>
<dbReference type="Gene3D" id="3.90.79.10">
    <property type="entry name" value="Nucleoside Triphosphate Pyrophosphohydrolase"/>
    <property type="match status" value="2"/>
</dbReference>
<gene>
    <name evidence="25" type="ORF">OSB1V03_LOCUS7275</name>
</gene>
<evidence type="ECO:0000256" key="1">
    <source>
        <dbReference type="ARBA" id="ARBA00001946"/>
    </source>
</evidence>
<dbReference type="InterPro" id="IPR020084">
    <property type="entry name" value="NUDIX_hydrolase_CS"/>
</dbReference>